<evidence type="ECO:0000256" key="1">
    <source>
        <dbReference type="ARBA" id="ARBA00004196"/>
    </source>
</evidence>
<keyword evidence="2" id="KW-0732">Signal</keyword>
<sequence>MKTIGKRLAAIAVIGALAIGAGGCSSDRGGSGGGTDTPASGESGGDAAAGGECSFTTDGLVGVAMPTKSLERWNRDGADLQKLLEDMGYQVDLQYADNKPEMQISQLENMINAGAEVLVVASIDGEALGPVLETAAEKGIPVIAYDRLIKGTEAVDYYASFDNEKVGTLQGQYIEDFIKSGEGPYNFEMFAGSPDDNNARFFFKGAFDVLQPYLEDGTLVVQSGKQPKSVDDWQSIGIQGWDGSAAQSEMENRLNSYYRDKKVNIVLSPNDSLALGIAEALQANGYEAGSADYPILTGQDADEANVNNILAGAQSMTVWKDTRELGKVVSNMVNEIMTCSEVTVNNTEDYNNDVKVVPSYLLDPVVVTKENVKEMLVDSGFLPDLKVS</sequence>
<reference evidence="5" key="1">
    <citation type="submission" date="2023-11" db="EMBL/GenBank/DDBJ databases">
        <title>Scrofimicrobium hongkongense sp. nov., isolated from a patient with peritonitis.</title>
        <authorList>
            <person name="Lao H.Y."/>
            <person name="Wong A.Y.P."/>
            <person name="Ng T.L."/>
            <person name="Wong R.Y.L."/>
            <person name="Yau M.C.Y."/>
            <person name="Lam J.Y.W."/>
            <person name="Siu G.K.H."/>
        </authorList>
    </citation>
    <scope>NUCLEOTIDE SEQUENCE</scope>
    <source>
        <strain evidence="5">R131</strain>
    </source>
</reference>
<evidence type="ECO:0000313" key="5">
    <source>
        <dbReference type="EMBL" id="XBW08663.1"/>
    </source>
</evidence>
<dbReference type="CDD" id="cd19994">
    <property type="entry name" value="PBP1_ChvE"/>
    <property type="match status" value="1"/>
</dbReference>
<dbReference type="GO" id="GO:0030246">
    <property type="term" value="F:carbohydrate binding"/>
    <property type="evidence" value="ECO:0007669"/>
    <property type="project" value="TreeGrafter"/>
</dbReference>
<dbReference type="SUPFAM" id="SSF53822">
    <property type="entry name" value="Periplasmic binding protein-like I"/>
    <property type="match status" value="1"/>
</dbReference>
<comment type="subcellular location">
    <subcellularLocation>
        <location evidence="1">Cell envelope</location>
    </subcellularLocation>
</comment>
<dbReference type="KEGG" id="sapp:SAC06_03650"/>
<dbReference type="PANTHER" id="PTHR30036">
    <property type="entry name" value="D-XYLOSE-BINDING PERIPLASMIC PROTEIN"/>
    <property type="match status" value="1"/>
</dbReference>
<evidence type="ECO:0000256" key="2">
    <source>
        <dbReference type="ARBA" id="ARBA00022729"/>
    </source>
</evidence>
<organism evidence="5">
    <name type="scientific">Scrofimicrobium appendicitidis</name>
    <dbReference type="NCBI Taxonomy" id="3079930"/>
    <lineage>
        <taxon>Bacteria</taxon>
        <taxon>Bacillati</taxon>
        <taxon>Actinomycetota</taxon>
        <taxon>Actinomycetes</taxon>
        <taxon>Actinomycetales</taxon>
        <taxon>Actinomycetaceae</taxon>
        <taxon>Scrofimicrobium</taxon>
    </lineage>
</organism>
<dbReference type="PROSITE" id="PS51257">
    <property type="entry name" value="PROKAR_LIPOPROTEIN"/>
    <property type="match status" value="1"/>
</dbReference>
<dbReference type="InterPro" id="IPR028082">
    <property type="entry name" value="Peripla_BP_I"/>
</dbReference>
<gene>
    <name evidence="5" type="primary">chvE</name>
    <name evidence="5" type="ORF">SAC06_03650</name>
</gene>
<feature type="region of interest" description="Disordered" evidence="3">
    <location>
        <begin position="25"/>
        <end position="49"/>
    </location>
</feature>
<dbReference type="Gene3D" id="3.40.50.2300">
    <property type="match status" value="2"/>
</dbReference>
<dbReference type="InterPro" id="IPR050555">
    <property type="entry name" value="Bact_Solute-Bind_Prot2"/>
</dbReference>
<dbReference type="RefSeq" id="WP_350258863.1">
    <property type="nucleotide sequence ID" value="NZ_CP138335.1"/>
</dbReference>
<dbReference type="InterPro" id="IPR049784">
    <property type="entry name" value="ChvE-like"/>
</dbReference>
<dbReference type="InterPro" id="IPR025997">
    <property type="entry name" value="SBP_2_dom"/>
</dbReference>
<dbReference type="PANTHER" id="PTHR30036:SF1">
    <property type="entry name" value="D-XYLOSE-BINDING PERIPLASMIC PROTEIN"/>
    <property type="match status" value="1"/>
</dbReference>
<name>A0AAU7V9E0_9ACTO</name>
<protein>
    <submittedName>
        <fullName evidence="5">Multiple monosaccharide ABC transporter substrate-binding protein</fullName>
    </submittedName>
</protein>
<evidence type="ECO:0000259" key="4">
    <source>
        <dbReference type="Pfam" id="PF13407"/>
    </source>
</evidence>
<feature type="domain" description="Periplasmic binding protein" evidence="4">
    <location>
        <begin position="61"/>
        <end position="336"/>
    </location>
</feature>
<dbReference type="AlphaFoldDB" id="A0AAU7V9E0"/>
<dbReference type="Pfam" id="PF13407">
    <property type="entry name" value="Peripla_BP_4"/>
    <property type="match status" value="1"/>
</dbReference>
<evidence type="ECO:0000256" key="3">
    <source>
        <dbReference type="SAM" id="MobiDB-lite"/>
    </source>
</evidence>
<dbReference type="NCBIfam" id="NF040907">
    <property type="entry name" value="ChvE"/>
    <property type="match status" value="1"/>
</dbReference>
<dbReference type="GO" id="GO:0030288">
    <property type="term" value="C:outer membrane-bounded periplasmic space"/>
    <property type="evidence" value="ECO:0007669"/>
    <property type="project" value="TreeGrafter"/>
</dbReference>
<accession>A0AAU7V9E0</accession>
<dbReference type="EMBL" id="CP138335">
    <property type="protein sequence ID" value="XBW08663.1"/>
    <property type="molecule type" value="Genomic_DNA"/>
</dbReference>
<proteinExistence type="predicted"/>